<reference evidence="2 3" key="1">
    <citation type="journal article" date="2015" name="Nature">
        <title>rRNA introns, odd ribosomes, and small enigmatic genomes across a large radiation of phyla.</title>
        <authorList>
            <person name="Brown C.T."/>
            <person name="Hug L.A."/>
            <person name="Thomas B.C."/>
            <person name="Sharon I."/>
            <person name="Castelle C.J."/>
            <person name="Singh A."/>
            <person name="Wilkins M.J."/>
            <person name="Williams K.H."/>
            <person name="Banfield J.F."/>
        </authorList>
    </citation>
    <scope>NUCLEOTIDE SEQUENCE [LARGE SCALE GENOMIC DNA]</scope>
</reference>
<dbReference type="EMBL" id="LCKT01000009">
    <property type="protein sequence ID" value="KKU04778.1"/>
    <property type="molecule type" value="Genomic_DNA"/>
</dbReference>
<feature type="transmembrane region" description="Helical" evidence="1">
    <location>
        <begin position="49"/>
        <end position="82"/>
    </location>
</feature>
<accession>A0A0G1PH84</accession>
<organism evidence="2 3">
    <name type="scientific">Candidatus Giovannonibacteria bacterium GW2011_GWA2_45_21</name>
    <dbReference type="NCBI Taxonomy" id="1618649"/>
    <lineage>
        <taxon>Bacteria</taxon>
        <taxon>Candidatus Giovannoniibacteriota</taxon>
    </lineage>
</organism>
<protein>
    <submittedName>
        <fullName evidence="2">Uncharacterized protein</fullName>
    </submittedName>
</protein>
<feature type="transmembrane region" description="Helical" evidence="1">
    <location>
        <begin position="122"/>
        <end position="142"/>
    </location>
</feature>
<name>A0A0G1PH84_9BACT</name>
<keyword evidence="1" id="KW-0472">Membrane</keyword>
<keyword evidence="1" id="KW-1133">Transmembrane helix</keyword>
<feature type="transmembrane region" description="Helical" evidence="1">
    <location>
        <begin position="89"/>
        <end position="110"/>
    </location>
</feature>
<dbReference type="Proteomes" id="UP000034696">
    <property type="component" value="Unassembled WGS sequence"/>
</dbReference>
<dbReference type="AlphaFoldDB" id="A0A0G1PH84"/>
<proteinExistence type="predicted"/>
<evidence type="ECO:0000313" key="2">
    <source>
        <dbReference type="EMBL" id="KKU04778.1"/>
    </source>
</evidence>
<comment type="caution">
    <text evidence="2">The sequence shown here is derived from an EMBL/GenBank/DDBJ whole genome shotgun (WGS) entry which is preliminary data.</text>
</comment>
<sequence length="147" mass="15906">MNKKVLIAGLVASIVMAMLEMVYEGLFGVGFWSAPIFIAATIVRDLQTIAIPVAFSLIPVVLGMMGHMMNSVVLALVFAAIFGRLLSTLMVGAVVGALYALAIFFVMWFVALPFIDPIMLNLNPIVFALSHMMWGAVLGIMISRRAN</sequence>
<evidence type="ECO:0000256" key="1">
    <source>
        <dbReference type="SAM" id="Phobius"/>
    </source>
</evidence>
<evidence type="ECO:0000313" key="3">
    <source>
        <dbReference type="Proteomes" id="UP000034696"/>
    </source>
</evidence>
<keyword evidence="1" id="KW-0812">Transmembrane</keyword>
<gene>
    <name evidence="2" type="ORF">UX06_C0009G0009</name>
</gene>